<evidence type="ECO:0000313" key="1">
    <source>
        <dbReference type="EMBL" id="MDT0345157.1"/>
    </source>
</evidence>
<comment type="caution">
    <text evidence="1">The sequence shown here is derived from an EMBL/GenBank/DDBJ whole genome shotgun (WGS) entry which is preliminary data.</text>
</comment>
<protein>
    <submittedName>
        <fullName evidence="1">Uncharacterized protein</fullName>
    </submittedName>
</protein>
<dbReference type="EMBL" id="JAVREL010000013">
    <property type="protein sequence ID" value="MDT0345157.1"/>
    <property type="molecule type" value="Genomic_DNA"/>
</dbReference>
<dbReference type="Proteomes" id="UP001183246">
    <property type="component" value="Unassembled WGS sequence"/>
</dbReference>
<name>A0ABU2MU37_9ACTN</name>
<accession>A0ABU2MU37</accession>
<proteinExistence type="predicted"/>
<dbReference type="RefSeq" id="WP_311706290.1">
    <property type="nucleotide sequence ID" value="NZ_JAVREL010000013.1"/>
</dbReference>
<organism evidence="1 2">
    <name type="scientific">Streptomyces litchfieldiae</name>
    <dbReference type="NCBI Taxonomy" id="3075543"/>
    <lineage>
        <taxon>Bacteria</taxon>
        <taxon>Bacillati</taxon>
        <taxon>Actinomycetota</taxon>
        <taxon>Actinomycetes</taxon>
        <taxon>Kitasatosporales</taxon>
        <taxon>Streptomycetaceae</taxon>
        <taxon>Streptomyces</taxon>
    </lineage>
</organism>
<gene>
    <name evidence="1" type="ORF">RM590_21495</name>
</gene>
<keyword evidence="2" id="KW-1185">Reference proteome</keyword>
<reference evidence="2" key="1">
    <citation type="submission" date="2023-07" db="EMBL/GenBank/DDBJ databases">
        <title>30 novel species of actinomycetes from the DSMZ collection.</title>
        <authorList>
            <person name="Nouioui I."/>
        </authorList>
    </citation>
    <scope>NUCLEOTIDE SEQUENCE [LARGE SCALE GENOMIC DNA]</scope>
    <source>
        <strain evidence="2">DSM 44938</strain>
    </source>
</reference>
<evidence type="ECO:0000313" key="2">
    <source>
        <dbReference type="Proteomes" id="UP001183246"/>
    </source>
</evidence>
<sequence length="63" mass="6422">MALATGLAAAPAQADMSWTGDTALTAELTGHRPAEAELRATASRPLAAPVPLCELAREPALPE</sequence>